<dbReference type="SMART" id="SM00421">
    <property type="entry name" value="HTH_LUXR"/>
    <property type="match status" value="1"/>
</dbReference>
<protein>
    <recommendedName>
        <fullName evidence="1">HTH luxR-type domain-containing protein</fullName>
    </recommendedName>
</protein>
<dbReference type="AlphaFoldDB" id="A0A4Q7DFX0"/>
<comment type="caution">
    <text evidence="2">The sequence shown here is derived from an EMBL/GenBank/DDBJ whole genome shotgun (WGS) entry which is preliminary data.</text>
</comment>
<sequence length="280" mass="31930">MSFNGENSISVAYNESVQLTLLDICAPLFQTFGLMTFGYKRIFKDGSYLFLSTNTQWQSHHLYEIHNHGQFFKNAMLECADTPEFAFYRTMWPSSPSDHFLQSLNQYGMWNGINFYRKKDDSIELWTFSTNPEQHQDPNSYIKILNHLERFIAFFNVKACNIIDVSDKKKLAKFKDGLDLVLIDEAGVTSINTEFFLDATKINNIPILVGSQFVQLSKRETECLRLIAYGKSAKEAAHILKISPRTVEGLLVNAKLKAGALNMSQMTSSFHQSCSLMGIK</sequence>
<dbReference type="SUPFAM" id="SSF46894">
    <property type="entry name" value="C-terminal effector domain of the bipartite response regulators"/>
    <property type="match status" value="1"/>
</dbReference>
<feature type="domain" description="HTH luxR-type" evidence="1">
    <location>
        <begin position="209"/>
        <end position="274"/>
    </location>
</feature>
<dbReference type="PRINTS" id="PR00038">
    <property type="entry name" value="HTHLUXR"/>
</dbReference>
<keyword evidence="3" id="KW-1185">Reference proteome</keyword>
<dbReference type="InterPro" id="IPR016032">
    <property type="entry name" value="Sig_transdc_resp-reg_C-effctor"/>
</dbReference>
<gene>
    <name evidence="2" type="ORF">EQU50_06370</name>
</gene>
<proteinExistence type="predicted"/>
<dbReference type="InterPro" id="IPR000792">
    <property type="entry name" value="Tscrpt_reg_LuxR_C"/>
</dbReference>
<evidence type="ECO:0000259" key="1">
    <source>
        <dbReference type="PROSITE" id="PS50043"/>
    </source>
</evidence>
<dbReference type="RefSeq" id="WP_130154299.1">
    <property type="nucleotide sequence ID" value="NZ_SCFB01000007.1"/>
</dbReference>
<reference evidence="2 3" key="1">
    <citation type="submission" date="2018-10" db="EMBL/GenBank/DDBJ databases">
        <title>An updated phylogeny of the Alphaproteobacteria reveals that the parasitic Rickettsiales and Holosporales have independent origins.</title>
        <authorList>
            <person name="Munoz-Gomez S.A."/>
            <person name="Hess S."/>
            <person name="Burger G."/>
            <person name="Lang B.F."/>
            <person name="Susko E."/>
            <person name="Slamovits C.H."/>
            <person name="Roger A.J."/>
        </authorList>
    </citation>
    <scope>NUCLEOTIDE SEQUENCE [LARGE SCALE GENOMIC DNA]</scope>
    <source>
        <strain evidence="2">HOLO01</strain>
    </source>
</reference>
<dbReference type="EMBL" id="SCFB01000007">
    <property type="protein sequence ID" value="RZI45721.1"/>
    <property type="molecule type" value="Genomic_DNA"/>
</dbReference>
<dbReference type="Pfam" id="PF00196">
    <property type="entry name" value="GerE"/>
    <property type="match status" value="1"/>
</dbReference>
<name>A0A4Q7DFX0_9PROT</name>
<dbReference type="InterPro" id="IPR036388">
    <property type="entry name" value="WH-like_DNA-bd_sf"/>
</dbReference>
<dbReference type="Proteomes" id="UP000293550">
    <property type="component" value="Unassembled WGS sequence"/>
</dbReference>
<evidence type="ECO:0000313" key="3">
    <source>
        <dbReference type="Proteomes" id="UP000293550"/>
    </source>
</evidence>
<dbReference type="PROSITE" id="PS50043">
    <property type="entry name" value="HTH_LUXR_2"/>
    <property type="match status" value="1"/>
</dbReference>
<organism evidence="2 3">
    <name type="scientific">Candidatus Finniella inopinata</name>
    <dbReference type="NCBI Taxonomy" id="1696036"/>
    <lineage>
        <taxon>Bacteria</taxon>
        <taxon>Pseudomonadati</taxon>
        <taxon>Pseudomonadota</taxon>
        <taxon>Alphaproteobacteria</taxon>
        <taxon>Holosporales</taxon>
        <taxon>Candidatus Paracaedibacteraceae</taxon>
        <taxon>Candidatus Finniella</taxon>
    </lineage>
</organism>
<dbReference type="OrthoDB" id="3679796at2"/>
<evidence type="ECO:0000313" key="2">
    <source>
        <dbReference type="EMBL" id="RZI45721.1"/>
    </source>
</evidence>
<dbReference type="Gene3D" id="1.10.10.10">
    <property type="entry name" value="Winged helix-like DNA-binding domain superfamily/Winged helix DNA-binding domain"/>
    <property type="match status" value="1"/>
</dbReference>
<accession>A0A4Q7DFX0</accession>
<dbReference type="GO" id="GO:0003677">
    <property type="term" value="F:DNA binding"/>
    <property type="evidence" value="ECO:0007669"/>
    <property type="project" value="InterPro"/>
</dbReference>
<dbReference type="GO" id="GO:0006355">
    <property type="term" value="P:regulation of DNA-templated transcription"/>
    <property type="evidence" value="ECO:0007669"/>
    <property type="project" value="InterPro"/>
</dbReference>
<dbReference type="CDD" id="cd06170">
    <property type="entry name" value="LuxR_C_like"/>
    <property type="match status" value="1"/>
</dbReference>